<dbReference type="PATRIC" id="fig|993516.3.peg.1775"/>
<sequence>MELELPDKRQFPYPDSARFQSGRAAFLALVRSGKPDRVWMPRYICGAMLSPLESANIECVWYNINEHLAVENSTSIGPNDWLLYVNYFGVCDSNVEELLKRFPPGQVVLDYSQSFFASPADGALATIYSPRKFFGIPDGGLLISHVPVERPETCDTDSFGRISHLMRRLGDSPEAGYAAYQEAEDSLANCEPKRMSHLTQSMLSSIDLDNVSRKRKQNFLFLHERLKEYNQLSVDASNITAPLCYPFLPVDGDLLRQRLIEKRIFVASYWPDALARVSNEWAEHLAKMLLPLPIDQRYGKKEMERVVSVLLRENA</sequence>
<reference evidence="1 2" key="1">
    <citation type="journal article" date="2013" name="Mar. Genomics">
        <title>Expression of sulfatases in Rhodopirellula baltica and the diversity of sulfatases in the genus Rhodopirellula.</title>
        <authorList>
            <person name="Wegner C.E."/>
            <person name="Richter-Heitmann T."/>
            <person name="Klindworth A."/>
            <person name="Klockow C."/>
            <person name="Richter M."/>
            <person name="Achstetter T."/>
            <person name="Glockner F.O."/>
            <person name="Harder J."/>
        </authorList>
    </citation>
    <scope>NUCLEOTIDE SEQUENCE [LARGE SCALE GENOMIC DNA]</scope>
    <source>
        <strain evidence="1 2">SWK14</strain>
    </source>
</reference>
<dbReference type="SUPFAM" id="SSF53383">
    <property type="entry name" value="PLP-dependent transferases"/>
    <property type="match status" value="1"/>
</dbReference>
<dbReference type="Proteomes" id="UP000010959">
    <property type="component" value="Unassembled WGS sequence"/>
</dbReference>
<evidence type="ECO:0000313" key="2">
    <source>
        <dbReference type="Proteomes" id="UP000010959"/>
    </source>
</evidence>
<name>L7CKK8_RHOBT</name>
<evidence type="ECO:0000313" key="1">
    <source>
        <dbReference type="EMBL" id="ELP34390.1"/>
    </source>
</evidence>
<protein>
    <recommendedName>
        <fullName evidence="3">DegT/DnrJ/EryC1/StrS aminotransferase</fullName>
    </recommendedName>
</protein>
<comment type="caution">
    <text evidence="1">The sequence shown here is derived from an EMBL/GenBank/DDBJ whole genome shotgun (WGS) entry which is preliminary data.</text>
</comment>
<evidence type="ECO:0008006" key="3">
    <source>
        <dbReference type="Google" id="ProtNLM"/>
    </source>
</evidence>
<dbReference type="InterPro" id="IPR015424">
    <property type="entry name" value="PyrdxlP-dep_Trfase"/>
</dbReference>
<dbReference type="AlphaFoldDB" id="L7CKK8"/>
<accession>L7CKK8</accession>
<dbReference type="EMBL" id="AMWG01000035">
    <property type="protein sequence ID" value="ELP34390.1"/>
    <property type="molecule type" value="Genomic_DNA"/>
</dbReference>
<organism evidence="1 2">
    <name type="scientific">Rhodopirellula baltica SWK14</name>
    <dbReference type="NCBI Taxonomy" id="993516"/>
    <lineage>
        <taxon>Bacteria</taxon>
        <taxon>Pseudomonadati</taxon>
        <taxon>Planctomycetota</taxon>
        <taxon>Planctomycetia</taxon>
        <taxon>Pirellulales</taxon>
        <taxon>Pirellulaceae</taxon>
        <taxon>Rhodopirellula</taxon>
    </lineage>
</organism>
<gene>
    <name evidence="1" type="ORF">RBSWK_01666</name>
</gene>
<proteinExistence type="predicted"/>